<dbReference type="PRINTS" id="PR00463">
    <property type="entry name" value="EP450I"/>
</dbReference>
<dbReference type="InterPro" id="IPR002401">
    <property type="entry name" value="Cyt_P450_E_grp-I"/>
</dbReference>
<reference evidence="10 11" key="1">
    <citation type="submission" date="2024-08" db="EMBL/GenBank/DDBJ databases">
        <authorList>
            <person name="Cucini C."/>
            <person name="Frati F."/>
        </authorList>
    </citation>
    <scope>NUCLEOTIDE SEQUENCE [LARGE SCALE GENOMIC DNA]</scope>
</reference>
<evidence type="ECO:0000313" key="10">
    <source>
        <dbReference type="EMBL" id="CAL8112619.1"/>
    </source>
</evidence>
<evidence type="ECO:0000256" key="8">
    <source>
        <dbReference type="RuleBase" id="RU000461"/>
    </source>
</evidence>
<dbReference type="PANTHER" id="PTHR24291">
    <property type="entry name" value="CYTOCHROME P450 FAMILY 4"/>
    <property type="match status" value="1"/>
</dbReference>
<feature type="transmembrane region" description="Helical" evidence="9">
    <location>
        <begin position="26"/>
        <end position="46"/>
    </location>
</feature>
<evidence type="ECO:0000256" key="3">
    <source>
        <dbReference type="ARBA" id="ARBA00022617"/>
    </source>
</evidence>
<dbReference type="PROSITE" id="PS00086">
    <property type="entry name" value="CYTOCHROME_P450"/>
    <property type="match status" value="1"/>
</dbReference>
<name>A0ABP1QX35_9HEXA</name>
<keyword evidence="9" id="KW-0812">Transmembrane</keyword>
<comment type="caution">
    <text evidence="10">The sequence shown here is derived from an EMBL/GenBank/DDBJ whole genome shotgun (WGS) entry which is preliminary data.</text>
</comment>
<evidence type="ECO:0000256" key="7">
    <source>
        <dbReference type="ARBA" id="ARBA00023033"/>
    </source>
</evidence>
<comment type="cofactor">
    <cofactor evidence="1">
        <name>heme</name>
        <dbReference type="ChEBI" id="CHEBI:30413"/>
    </cofactor>
</comment>
<evidence type="ECO:0000256" key="6">
    <source>
        <dbReference type="ARBA" id="ARBA00023004"/>
    </source>
</evidence>
<dbReference type="PRINTS" id="PR00385">
    <property type="entry name" value="P450"/>
</dbReference>
<dbReference type="InterPro" id="IPR050196">
    <property type="entry name" value="Cytochrome_P450_Monoox"/>
</dbReference>
<evidence type="ECO:0000256" key="2">
    <source>
        <dbReference type="ARBA" id="ARBA00010617"/>
    </source>
</evidence>
<keyword evidence="11" id="KW-1185">Reference proteome</keyword>
<dbReference type="InterPro" id="IPR036396">
    <property type="entry name" value="Cyt_P450_sf"/>
</dbReference>
<dbReference type="InterPro" id="IPR001128">
    <property type="entry name" value="Cyt_P450"/>
</dbReference>
<evidence type="ECO:0000256" key="9">
    <source>
        <dbReference type="SAM" id="Phobius"/>
    </source>
</evidence>
<evidence type="ECO:0008006" key="12">
    <source>
        <dbReference type="Google" id="ProtNLM"/>
    </source>
</evidence>
<dbReference type="SUPFAM" id="SSF48264">
    <property type="entry name" value="Cytochrome P450"/>
    <property type="match status" value="1"/>
</dbReference>
<evidence type="ECO:0000313" key="11">
    <source>
        <dbReference type="Proteomes" id="UP001642540"/>
    </source>
</evidence>
<sequence length="551" mass="63674">MEVTQISNRSTENFSIPKGETGYGRIFFYAGTLLVLLLVRFLSTVISQKQKRRKSEDGKEAAVGLEVIRGPKPFFIKFIGSAYHLLPLQETLNKTLKWHKLYGSCMKAIGVNHTALVVFSAEIAQSFLKSGDLGHLSKDKMPFYDIMRPFLGNGLLISEGTYWQTRRKVLMGSMNFQRLRSYTKLLNKHSKRFVNALEKLFVDKGVHPINVEINSSFLAIITEILTGVDMDEKDHNEVAEYHHHFQTWKDCLISRIEKPWCLLDSIWRWHPKYRAHNIAVAKMNLFAIRRLEDYKLKKENSLKVGEGLTSESYLNSGFEEDGNFRSTLDDLVDAGVSDVEIIHEINTLLFGGHETTATTIHFYFFMMALHPDFQEICRKEIDEVFENSAHTENETLTFDSLANLKYVERCLLETMRLYPSSFGYMRYLKKSLNIDYEGKNVEVPAGTDIVLVPWVIHRSPQYYQKPEEFDPDRFLPDQSAKRHPYSYLPFSAGPRNCIGQKFGMNEMKTVAAYVLRNFELSTTDKVEDVTLLPSITLTPERDYNFILKRRL</sequence>
<keyword evidence="3 8" id="KW-0349">Heme</keyword>
<proteinExistence type="inferred from homology"/>
<keyword evidence="7 8" id="KW-0503">Monooxygenase</keyword>
<accession>A0ABP1QX35</accession>
<keyword evidence="6 8" id="KW-0408">Iron</keyword>
<keyword evidence="5 8" id="KW-0560">Oxidoreductase</keyword>
<protein>
    <recommendedName>
        <fullName evidence="12">Cytochrome P450 4C1</fullName>
    </recommendedName>
</protein>
<keyword evidence="4 8" id="KW-0479">Metal-binding</keyword>
<dbReference type="Pfam" id="PF00067">
    <property type="entry name" value="p450"/>
    <property type="match status" value="1"/>
</dbReference>
<evidence type="ECO:0000256" key="4">
    <source>
        <dbReference type="ARBA" id="ARBA00022723"/>
    </source>
</evidence>
<keyword evidence="9" id="KW-1133">Transmembrane helix</keyword>
<evidence type="ECO:0000256" key="5">
    <source>
        <dbReference type="ARBA" id="ARBA00023002"/>
    </source>
</evidence>
<organism evidence="10 11">
    <name type="scientific">Orchesella dallaii</name>
    <dbReference type="NCBI Taxonomy" id="48710"/>
    <lineage>
        <taxon>Eukaryota</taxon>
        <taxon>Metazoa</taxon>
        <taxon>Ecdysozoa</taxon>
        <taxon>Arthropoda</taxon>
        <taxon>Hexapoda</taxon>
        <taxon>Collembola</taxon>
        <taxon>Entomobryomorpha</taxon>
        <taxon>Entomobryoidea</taxon>
        <taxon>Orchesellidae</taxon>
        <taxon>Orchesellinae</taxon>
        <taxon>Orchesella</taxon>
    </lineage>
</organism>
<dbReference type="PANTHER" id="PTHR24291:SF50">
    <property type="entry name" value="BIFUNCTIONAL ALBAFLAVENONE MONOOXYGENASE_TERPENE SYNTHASE"/>
    <property type="match status" value="1"/>
</dbReference>
<dbReference type="EMBL" id="CAXLJM020000048">
    <property type="protein sequence ID" value="CAL8112619.1"/>
    <property type="molecule type" value="Genomic_DNA"/>
</dbReference>
<evidence type="ECO:0000256" key="1">
    <source>
        <dbReference type="ARBA" id="ARBA00001971"/>
    </source>
</evidence>
<dbReference type="InterPro" id="IPR017972">
    <property type="entry name" value="Cyt_P450_CS"/>
</dbReference>
<gene>
    <name evidence="10" type="ORF">ODALV1_LOCUS15728</name>
</gene>
<dbReference type="Gene3D" id="1.10.630.10">
    <property type="entry name" value="Cytochrome P450"/>
    <property type="match status" value="1"/>
</dbReference>
<dbReference type="Proteomes" id="UP001642540">
    <property type="component" value="Unassembled WGS sequence"/>
</dbReference>
<keyword evidence="9" id="KW-0472">Membrane</keyword>
<comment type="similarity">
    <text evidence="2 8">Belongs to the cytochrome P450 family.</text>
</comment>